<dbReference type="GO" id="GO:0031410">
    <property type="term" value="C:cytoplasmic vesicle"/>
    <property type="evidence" value="ECO:0007669"/>
    <property type="project" value="TreeGrafter"/>
</dbReference>
<accession>A0A2G9S8Q6</accession>
<dbReference type="Proteomes" id="UP000228934">
    <property type="component" value="Unassembled WGS sequence"/>
</dbReference>
<dbReference type="OrthoDB" id="75250at2759"/>
<name>A0A2G9S8Q6_AQUCT</name>
<proteinExistence type="predicted"/>
<gene>
    <name evidence="2" type="ORF">AB205_0081980</name>
</gene>
<dbReference type="AlphaFoldDB" id="A0A2G9S8Q6"/>
<dbReference type="GO" id="GO:0005085">
    <property type="term" value="F:guanyl-nucleotide exchange factor activity"/>
    <property type="evidence" value="ECO:0007669"/>
    <property type="project" value="UniProtKB-ARBA"/>
</dbReference>
<reference evidence="3" key="1">
    <citation type="journal article" date="2017" name="Nat. Commun.">
        <title>The North American bullfrog draft genome provides insight into hormonal regulation of long noncoding RNA.</title>
        <authorList>
            <person name="Hammond S.A."/>
            <person name="Warren R.L."/>
            <person name="Vandervalk B.P."/>
            <person name="Kucuk E."/>
            <person name="Khan H."/>
            <person name="Gibb E.A."/>
            <person name="Pandoh P."/>
            <person name="Kirk H."/>
            <person name="Zhao Y."/>
            <person name="Jones M."/>
            <person name="Mungall A.J."/>
            <person name="Coope R."/>
            <person name="Pleasance S."/>
            <person name="Moore R.A."/>
            <person name="Holt R.A."/>
            <person name="Round J.M."/>
            <person name="Ohora S."/>
            <person name="Walle B.V."/>
            <person name="Veldhoen N."/>
            <person name="Helbing C.C."/>
            <person name="Birol I."/>
        </authorList>
    </citation>
    <scope>NUCLEOTIDE SEQUENCE [LARGE SCALE GENOMIC DNA]</scope>
</reference>
<dbReference type="PANTHER" id="PTHR12296">
    <property type="entry name" value="DENN DOMAIN-CONTAINING PROTEIN 4"/>
    <property type="match status" value="1"/>
</dbReference>
<feature type="compositionally biased region" description="Low complexity" evidence="1">
    <location>
        <begin position="35"/>
        <end position="59"/>
    </location>
</feature>
<dbReference type="InterPro" id="IPR051696">
    <property type="entry name" value="DENN_Domain_GEFs"/>
</dbReference>
<dbReference type="EMBL" id="KV926731">
    <property type="protein sequence ID" value="PIO36497.1"/>
    <property type="molecule type" value="Genomic_DNA"/>
</dbReference>
<feature type="region of interest" description="Disordered" evidence="1">
    <location>
        <begin position="20"/>
        <end position="68"/>
    </location>
</feature>
<organism evidence="2 3">
    <name type="scientific">Aquarana catesbeiana</name>
    <name type="common">American bullfrog</name>
    <name type="synonym">Rana catesbeiana</name>
    <dbReference type="NCBI Taxonomy" id="8400"/>
    <lineage>
        <taxon>Eukaryota</taxon>
        <taxon>Metazoa</taxon>
        <taxon>Chordata</taxon>
        <taxon>Craniata</taxon>
        <taxon>Vertebrata</taxon>
        <taxon>Euteleostomi</taxon>
        <taxon>Amphibia</taxon>
        <taxon>Batrachia</taxon>
        <taxon>Anura</taxon>
        <taxon>Neobatrachia</taxon>
        <taxon>Ranoidea</taxon>
        <taxon>Ranidae</taxon>
        <taxon>Aquarana</taxon>
    </lineage>
</organism>
<evidence type="ECO:0000313" key="3">
    <source>
        <dbReference type="Proteomes" id="UP000228934"/>
    </source>
</evidence>
<protein>
    <submittedName>
        <fullName evidence="2">Uncharacterized protein</fullName>
    </submittedName>
</protein>
<dbReference type="GO" id="GO:0032483">
    <property type="term" value="P:regulation of Rab protein signal transduction"/>
    <property type="evidence" value="ECO:0007669"/>
    <property type="project" value="TreeGrafter"/>
</dbReference>
<evidence type="ECO:0000313" key="2">
    <source>
        <dbReference type="EMBL" id="PIO36497.1"/>
    </source>
</evidence>
<evidence type="ECO:0000256" key="1">
    <source>
        <dbReference type="SAM" id="MobiDB-lite"/>
    </source>
</evidence>
<keyword evidence="3" id="KW-1185">Reference proteome</keyword>
<dbReference type="PANTHER" id="PTHR12296:SF17">
    <property type="entry name" value="DENN DOMAIN-CONTAINING PROTEIN 4C"/>
    <property type="match status" value="1"/>
</dbReference>
<sequence length="307" mass="34047">MSLRPRLACLKFELIDKIQVPSEGPSPVRTSAGPSAPQQSAESENSEAEAGSAQSSPEESGSDTRLRDKKFARGSRYKLSLKDIDDLLKAVYTTLDIEEDKGRPTVLENTDMGPGGPPFYLVGVNVFPVLVGEALGLMGCPGRLSEKELPISQSSLSQDSKLVYIQLLWDNVNLHQDPGEALYIKWRNLESIKKTGAPIPKELHEINHLLESVTLSIQHNDVLRPIGLVLQKCGSGAKRQRSIYREILYLSLVSLGRENIDIEAFDNEYRLAYEKLPSEFLKKMQKIDAPPSKNVEYCRAVFGAPLI</sequence>